<dbReference type="AlphaFoldDB" id="A0A0G1PKY2"/>
<evidence type="ECO:0000313" key="2">
    <source>
        <dbReference type="Proteomes" id="UP000034794"/>
    </source>
</evidence>
<accession>A0A0G1PKY2</accession>
<dbReference type="EMBL" id="LCMI01000004">
    <property type="protein sequence ID" value="KKU33391.1"/>
    <property type="molecule type" value="Genomic_DNA"/>
</dbReference>
<proteinExistence type="predicted"/>
<protein>
    <submittedName>
        <fullName evidence="1">Uncharacterized protein</fullName>
    </submittedName>
</protein>
<reference evidence="1 2" key="1">
    <citation type="journal article" date="2015" name="Nature">
        <title>rRNA introns, odd ribosomes, and small enigmatic genomes across a large radiation of phyla.</title>
        <authorList>
            <person name="Brown C.T."/>
            <person name="Hug L.A."/>
            <person name="Thomas B.C."/>
            <person name="Sharon I."/>
            <person name="Castelle C.J."/>
            <person name="Singh A."/>
            <person name="Wilkins M.J."/>
            <person name="Williams K.H."/>
            <person name="Banfield J.F."/>
        </authorList>
    </citation>
    <scope>NUCLEOTIDE SEQUENCE [LARGE SCALE GENOMIC DNA]</scope>
</reference>
<comment type="caution">
    <text evidence="1">The sequence shown here is derived from an EMBL/GenBank/DDBJ whole genome shotgun (WGS) entry which is preliminary data.</text>
</comment>
<evidence type="ECO:0000313" key="1">
    <source>
        <dbReference type="EMBL" id="KKU33391.1"/>
    </source>
</evidence>
<organism evidence="1 2">
    <name type="scientific">Candidatus Collierbacteria bacterium GW2011_GWA2_46_26</name>
    <dbReference type="NCBI Taxonomy" id="1618381"/>
    <lineage>
        <taxon>Bacteria</taxon>
        <taxon>Candidatus Collieribacteriota</taxon>
    </lineage>
</organism>
<dbReference type="Proteomes" id="UP000034794">
    <property type="component" value="Unassembled WGS sequence"/>
</dbReference>
<name>A0A0G1PKY2_9BACT</name>
<sequence length="30" mass="3727">MSFINAIETIKHDFLTMIWFDRFNIEISFF</sequence>
<gene>
    <name evidence="1" type="ORF">UX47_C0004G0036</name>
</gene>